<name>A0A1Y5P3P8_9MICO</name>
<gene>
    <name evidence="2" type="ORF">MIPYR_40089</name>
</gene>
<evidence type="ECO:0000313" key="2">
    <source>
        <dbReference type="EMBL" id="SBS73295.1"/>
    </source>
</evidence>
<dbReference type="RefSeq" id="WP_295576464.1">
    <property type="nucleotide sequence ID" value="NZ_FLQR01000008.1"/>
</dbReference>
<protein>
    <recommendedName>
        <fullName evidence="1">Bacteriophage T5 Orf172 DNA-binding domain-containing protein</fullName>
    </recommendedName>
</protein>
<organism evidence="2">
    <name type="scientific">uncultured Microbacterium sp</name>
    <dbReference type="NCBI Taxonomy" id="191216"/>
    <lineage>
        <taxon>Bacteria</taxon>
        <taxon>Bacillati</taxon>
        <taxon>Actinomycetota</taxon>
        <taxon>Actinomycetes</taxon>
        <taxon>Micrococcales</taxon>
        <taxon>Microbacteriaceae</taxon>
        <taxon>Microbacterium</taxon>
        <taxon>environmental samples</taxon>
    </lineage>
</organism>
<evidence type="ECO:0000259" key="1">
    <source>
        <dbReference type="SMART" id="SM00974"/>
    </source>
</evidence>
<dbReference type="SMART" id="SM00974">
    <property type="entry name" value="T5orf172"/>
    <property type="match status" value="1"/>
</dbReference>
<dbReference type="Pfam" id="PF13455">
    <property type="entry name" value="MUG113"/>
    <property type="match status" value="1"/>
</dbReference>
<proteinExistence type="predicted"/>
<reference evidence="2" key="1">
    <citation type="submission" date="2016-03" db="EMBL/GenBank/DDBJ databases">
        <authorList>
            <person name="Ploux O."/>
        </authorList>
    </citation>
    <scope>NUCLEOTIDE SEQUENCE</scope>
    <source>
        <strain evidence="2">UC1</strain>
    </source>
</reference>
<dbReference type="InterPro" id="IPR018306">
    <property type="entry name" value="Phage_T5_Orf172_DNA-bd"/>
</dbReference>
<dbReference type="AlphaFoldDB" id="A0A1Y5P3P8"/>
<sequence>MTIAGAMPGPCLLCGAADGVCADDGWRCAVCGWRVGDVPDPDLPRPRVEVVYYIRYADRVKIGTSWRPRQRLATLWHEELLAFEPGGRAVEQERHRRFAALRVGGEWFRADEELLAHAATLAAGEDPWHAYARWVAASLSP</sequence>
<accession>A0A1Y5P3P8</accession>
<feature type="domain" description="Bacteriophage T5 Orf172 DNA-binding" evidence="1">
    <location>
        <begin position="54"/>
        <end position="121"/>
    </location>
</feature>
<dbReference type="EMBL" id="FLQR01000008">
    <property type="protein sequence ID" value="SBS73295.1"/>
    <property type="molecule type" value="Genomic_DNA"/>
</dbReference>